<dbReference type="Proteomes" id="UP000000692">
    <property type="component" value="Chromosome"/>
</dbReference>
<proteinExistence type="predicted"/>
<gene>
    <name evidence="2" type="ordered locus">KVU_1912</name>
</gene>
<keyword evidence="3" id="KW-1185">Reference proteome</keyword>
<dbReference type="PANTHER" id="PTHR36110">
    <property type="entry name" value="RING-CLEAVING DIOXYGENASE MHQE-RELATED"/>
    <property type="match status" value="1"/>
</dbReference>
<evidence type="ECO:0000313" key="3">
    <source>
        <dbReference type="Proteomes" id="UP000000692"/>
    </source>
</evidence>
<dbReference type="OrthoDB" id="9785698at2"/>
<feature type="domain" description="VOC" evidence="1">
    <location>
        <begin position="7"/>
        <end position="132"/>
    </location>
</feature>
<accession>F9Y4D8</accession>
<reference evidence="2 3" key="1">
    <citation type="journal article" date="2011" name="J. Bacteriol.">
        <title>Complete genome sequence of the industrial strain Ketogulonicigenium vulgare WSH-001.</title>
        <authorList>
            <person name="Liu L."/>
            <person name="Li Y."/>
            <person name="Zhang J."/>
            <person name="Zhou Z."/>
            <person name="Liu J."/>
            <person name="Li X."/>
            <person name="Zhou J."/>
            <person name="Du G."/>
            <person name="Wang L."/>
            <person name="Chen J."/>
        </authorList>
    </citation>
    <scope>NUCLEOTIDE SEQUENCE [LARGE SCALE GENOMIC DNA]</scope>
    <source>
        <strain evidence="2 3">WSH-001</strain>
    </source>
</reference>
<dbReference type="EMBL" id="CP002018">
    <property type="protein sequence ID" value="AEM41751.1"/>
    <property type="molecule type" value="Genomic_DNA"/>
</dbReference>
<dbReference type="RefSeq" id="WP_014537970.1">
    <property type="nucleotide sequence ID" value="NC_017384.1"/>
</dbReference>
<dbReference type="InterPro" id="IPR029068">
    <property type="entry name" value="Glyas_Bleomycin-R_OHBP_Dase"/>
</dbReference>
<dbReference type="InterPro" id="IPR004360">
    <property type="entry name" value="Glyas_Fos-R_dOase_dom"/>
</dbReference>
<name>F9Y4D8_KETVW</name>
<dbReference type="InterPro" id="IPR037523">
    <property type="entry name" value="VOC_core"/>
</dbReference>
<dbReference type="eggNOG" id="COG0346">
    <property type="taxonomic scope" value="Bacteria"/>
</dbReference>
<dbReference type="SUPFAM" id="SSF54593">
    <property type="entry name" value="Glyoxalase/Bleomycin resistance protein/Dihydroxybiphenyl dioxygenase"/>
    <property type="match status" value="1"/>
</dbReference>
<dbReference type="InterPro" id="IPR052537">
    <property type="entry name" value="Extradiol_RC_dioxygenase"/>
</dbReference>
<evidence type="ECO:0000259" key="1">
    <source>
        <dbReference type="PROSITE" id="PS51819"/>
    </source>
</evidence>
<dbReference type="Gene3D" id="3.10.180.10">
    <property type="entry name" value="2,3-Dihydroxybiphenyl 1,2-Dioxygenase, domain 1"/>
    <property type="match status" value="2"/>
</dbReference>
<protein>
    <submittedName>
        <fullName evidence="2">Dioxygenase protein</fullName>
    </submittedName>
</protein>
<keyword evidence="2" id="KW-0223">Dioxygenase</keyword>
<keyword evidence="2" id="KW-0560">Oxidoreductase</keyword>
<dbReference type="AlphaFoldDB" id="F9Y4D8"/>
<dbReference type="PANTHER" id="PTHR36110:SF2">
    <property type="entry name" value="RING-CLEAVING DIOXYGENASE MHQE-RELATED"/>
    <property type="match status" value="1"/>
</dbReference>
<dbReference type="PROSITE" id="PS51819">
    <property type="entry name" value="VOC"/>
    <property type="match status" value="2"/>
</dbReference>
<organism evidence="2 3">
    <name type="scientific">Ketogulonicigenium vulgare (strain WSH-001)</name>
    <dbReference type="NCBI Taxonomy" id="759362"/>
    <lineage>
        <taxon>Bacteria</taxon>
        <taxon>Pseudomonadati</taxon>
        <taxon>Pseudomonadota</taxon>
        <taxon>Alphaproteobacteria</taxon>
        <taxon>Rhodobacterales</taxon>
        <taxon>Roseobacteraceae</taxon>
        <taxon>Ketogulonicigenium</taxon>
    </lineage>
</organism>
<feature type="domain" description="VOC" evidence="1">
    <location>
        <begin position="152"/>
        <end position="270"/>
    </location>
</feature>
<dbReference type="HOGENOM" id="CLU_057821_0_0_5"/>
<sequence length="309" mass="33441">MLTQIKGLHHISSLASDANRTNAFFTRTLGLRRVKKSVNQDAPDMYHLYYGNALGDQASAMTFFPIPHARPGRRGTGEVGVTNFTVPKGSLSAWADRLALGGATDIAFGQSFGAALVAFTAPDGDSFALIEGDDPRAPWTGSGVGEDMAIRGFHSASLRLKDSGATRELLHFMGYQDLESNGAVTRLHLPDGEHAAIIDIETLPTIERARQSAGTVHHIAFAVPDLIAHEEVRKTLEDTGWGVTPSIDRYYFQAAYFRTPGGVLFEISTNGPGFDVDEDSAQLGQNLILPPKFEAHRDQIAAALPHMEE</sequence>
<evidence type="ECO:0000313" key="2">
    <source>
        <dbReference type="EMBL" id="AEM41751.1"/>
    </source>
</evidence>
<dbReference type="KEGG" id="kvl:KVU_1912"/>
<dbReference type="PATRIC" id="fig|759362.5.peg.1978"/>
<dbReference type="Pfam" id="PF00903">
    <property type="entry name" value="Glyoxalase"/>
    <property type="match status" value="1"/>
</dbReference>
<dbReference type="GO" id="GO:0051213">
    <property type="term" value="F:dioxygenase activity"/>
    <property type="evidence" value="ECO:0007669"/>
    <property type="project" value="UniProtKB-KW"/>
</dbReference>